<gene>
    <name evidence="1" type="ORF">DPMN_007289</name>
</gene>
<protein>
    <submittedName>
        <fullName evidence="1">Uncharacterized protein</fullName>
    </submittedName>
</protein>
<dbReference type="EMBL" id="JAIWYP010000001">
    <property type="protein sequence ID" value="KAH3883334.1"/>
    <property type="molecule type" value="Genomic_DNA"/>
</dbReference>
<organism evidence="1 2">
    <name type="scientific">Dreissena polymorpha</name>
    <name type="common">Zebra mussel</name>
    <name type="synonym">Mytilus polymorpha</name>
    <dbReference type="NCBI Taxonomy" id="45954"/>
    <lineage>
        <taxon>Eukaryota</taxon>
        <taxon>Metazoa</taxon>
        <taxon>Spiralia</taxon>
        <taxon>Lophotrochozoa</taxon>
        <taxon>Mollusca</taxon>
        <taxon>Bivalvia</taxon>
        <taxon>Autobranchia</taxon>
        <taxon>Heteroconchia</taxon>
        <taxon>Euheterodonta</taxon>
        <taxon>Imparidentia</taxon>
        <taxon>Neoheterodontei</taxon>
        <taxon>Myida</taxon>
        <taxon>Dreissenoidea</taxon>
        <taxon>Dreissenidae</taxon>
        <taxon>Dreissena</taxon>
    </lineage>
</organism>
<keyword evidence="2" id="KW-1185">Reference proteome</keyword>
<dbReference type="Proteomes" id="UP000828390">
    <property type="component" value="Unassembled WGS sequence"/>
</dbReference>
<name>A0A9D4RWA2_DREPO</name>
<comment type="caution">
    <text evidence="1">The sequence shown here is derived from an EMBL/GenBank/DDBJ whole genome shotgun (WGS) entry which is preliminary data.</text>
</comment>
<evidence type="ECO:0000313" key="1">
    <source>
        <dbReference type="EMBL" id="KAH3883334.1"/>
    </source>
</evidence>
<dbReference type="AlphaFoldDB" id="A0A9D4RWA2"/>
<reference evidence="1" key="1">
    <citation type="journal article" date="2019" name="bioRxiv">
        <title>The Genome of the Zebra Mussel, Dreissena polymorpha: A Resource for Invasive Species Research.</title>
        <authorList>
            <person name="McCartney M.A."/>
            <person name="Auch B."/>
            <person name="Kono T."/>
            <person name="Mallez S."/>
            <person name="Zhang Y."/>
            <person name="Obille A."/>
            <person name="Becker A."/>
            <person name="Abrahante J.E."/>
            <person name="Garbe J."/>
            <person name="Badalamenti J.P."/>
            <person name="Herman A."/>
            <person name="Mangelson H."/>
            <person name="Liachko I."/>
            <person name="Sullivan S."/>
            <person name="Sone E.D."/>
            <person name="Koren S."/>
            <person name="Silverstein K.A.T."/>
            <person name="Beckman K.B."/>
            <person name="Gohl D.M."/>
        </authorList>
    </citation>
    <scope>NUCLEOTIDE SEQUENCE</scope>
    <source>
        <strain evidence="1">Duluth1</strain>
        <tissue evidence="1">Whole animal</tissue>
    </source>
</reference>
<proteinExistence type="predicted"/>
<accession>A0A9D4RWA2</accession>
<evidence type="ECO:0000313" key="2">
    <source>
        <dbReference type="Proteomes" id="UP000828390"/>
    </source>
</evidence>
<reference evidence="1" key="2">
    <citation type="submission" date="2020-11" db="EMBL/GenBank/DDBJ databases">
        <authorList>
            <person name="McCartney M.A."/>
            <person name="Auch B."/>
            <person name="Kono T."/>
            <person name="Mallez S."/>
            <person name="Becker A."/>
            <person name="Gohl D.M."/>
            <person name="Silverstein K.A.T."/>
            <person name="Koren S."/>
            <person name="Bechman K.B."/>
            <person name="Herman A."/>
            <person name="Abrahante J.E."/>
            <person name="Garbe J."/>
        </authorList>
    </citation>
    <scope>NUCLEOTIDE SEQUENCE</scope>
    <source>
        <strain evidence="1">Duluth1</strain>
        <tissue evidence="1">Whole animal</tissue>
    </source>
</reference>
<sequence>MVHKTDIIKPNFTTQDTNVLTKFHEDWATELNKTRVLTRFNYSHIRKNAPPYWNSLLTRKNSPPLVAMFLKQQQLIQDIIGTNLQINGHAFLPIRTIFELNCHIQKTHVLTKFHEHWTKKSDF</sequence>